<keyword evidence="2" id="KW-1185">Reference proteome</keyword>
<protein>
    <recommendedName>
        <fullName evidence="3">Restriction endonuclease</fullName>
    </recommendedName>
</protein>
<dbReference type="Proteomes" id="UP000654604">
    <property type="component" value="Unassembled WGS sequence"/>
</dbReference>
<reference evidence="1 2" key="1">
    <citation type="submission" date="2020-10" db="EMBL/GenBank/DDBJ databases">
        <authorList>
            <person name="Castelo-Branco R."/>
            <person name="Eusebio N."/>
            <person name="Adriana R."/>
            <person name="Vieira A."/>
            <person name="Brugerolle De Fraissinette N."/>
            <person name="Rezende De Castro R."/>
            <person name="Schneider M.P."/>
            <person name="Vasconcelos V."/>
            <person name="Leao P.N."/>
        </authorList>
    </citation>
    <scope>NUCLEOTIDE SEQUENCE [LARGE SCALE GENOMIC DNA]</scope>
    <source>
        <strain evidence="1 2">LEGE 03274</strain>
    </source>
</reference>
<name>A0ABR9V8A7_9CHRO</name>
<gene>
    <name evidence="1" type="ORF">IQ215_13715</name>
</gene>
<evidence type="ECO:0000313" key="1">
    <source>
        <dbReference type="EMBL" id="MBE9223756.1"/>
    </source>
</evidence>
<organism evidence="1 2">
    <name type="scientific">Cyanobacterium stanieri LEGE 03274</name>
    <dbReference type="NCBI Taxonomy" id="1828756"/>
    <lineage>
        <taxon>Bacteria</taxon>
        <taxon>Bacillati</taxon>
        <taxon>Cyanobacteriota</taxon>
        <taxon>Cyanophyceae</taxon>
        <taxon>Oscillatoriophycideae</taxon>
        <taxon>Chroococcales</taxon>
        <taxon>Geminocystaceae</taxon>
        <taxon>Cyanobacterium</taxon>
    </lineage>
</organism>
<dbReference type="RefSeq" id="WP_193801976.1">
    <property type="nucleotide sequence ID" value="NZ_JADEWC010000046.1"/>
</dbReference>
<dbReference type="EMBL" id="JADEWC010000046">
    <property type="protein sequence ID" value="MBE9223756.1"/>
    <property type="molecule type" value="Genomic_DNA"/>
</dbReference>
<accession>A0ABR9V8A7</accession>
<evidence type="ECO:0000313" key="2">
    <source>
        <dbReference type="Proteomes" id="UP000654604"/>
    </source>
</evidence>
<evidence type="ECO:0008006" key="3">
    <source>
        <dbReference type="Google" id="ProtNLM"/>
    </source>
</evidence>
<sequence length="210" mass="24522">MGRNRFDETWHRLIEWTNGQTVAERLAGQIVLSEGYQEFDPSHPLGGKDGLKDAICQKNGKKWLVAVYFPRGQQDFKLIQNKFEDDFFGVEKNQADNFIFVTNQELRLGERKKFREIVTPVDTEIYHLERVTAILDQPKMRDIRKQFLCIDFDESNVTNNYHSYNVSHNPSQKIIRITENELIRGIKTVTNHEYDSLTQTETIIGTRLGL</sequence>
<comment type="caution">
    <text evidence="1">The sequence shown here is derived from an EMBL/GenBank/DDBJ whole genome shotgun (WGS) entry which is preliminary data.</text>
</comment>
<proteinExistence type="predicted"/>